<dbReference type="PROSITE" id="PS51318">
    <property type="entry name" value="TAT"/>
    <property type="match status" value="1"/>
</dbReference>
<proteinExistence type="predicted"/>
<evidence type="ECO:0000313" key="2">
    <source>
        <dbReference type="EMBL" id="TZG28752.1"/>
    </source>
</evidence>
<sequence>MAERDETEQTEVASGADEAGNLHTSRRNLLRLTALGGAAIATVRPNAGLAQAAVSALKCQIPIPDSANAGKWVKNDGTLVKSGTANSYAPPSNPLKGEDVKNSLKYGTTYSGYSSQQTNAYNNYIKKLTVGKQGYTCYASVMTPR</sequence>
<dbReference type="AlphaFoldDB" id="A0A5D9CC93"/>
<reference evidence="2 3" key="1">
    <citation type="submission" date="2019-08" db="EMBL/GenBank/DDBJ databases">
        <authorList>
            <person name="Wang G."/>
            <person name="Xu Z."/>
        </authorList>
    </citation>
    <scope>NUCLEOTIDE SEQUENCE [LARGE SCALE GENOMIC DNA]</scope>
    <source>
        <strain evidence="2 3">ZX</strain>
    </source>
</reference>
<evidence type="ECO:0000313" key="3">
    <source>
        <dbReference type="Proteomes" id="UP000322077"/>
    </source>
</evidence>
<gene>
    <name evidence="2" type="ORF">FYJ91_00975</name>
</gene>
<evidence type="ECO:0008006" key="4">
    <source>
        <dbReference type="Google" id="ProtNLM"/>
    </source>
</evidence>
<organism evidence="2 3">
    <name type="scientific">Sphingomonas montanisoli</name>
    <dbReference type="NCBI Taxonomy" id="2606412"/>
    <lineage>
        <taxon>Bacteria</taxon>
        <taxon>Pseudomonadati</taxon>
        <taxon>Pseudomonadota</taxon>
        <taxon>Alphaproteobacteria</taxon>
        <taxon>Sphingomonadales</taxon>
        <taxon>Sphingomonadaceae</taxon>
        <taxon>Sphingomonas</taxon>
    </lineage>
</organism>
<evidence type="ECO:0000256" key="1">
    <source>
        <dbReference type="SAM" id="MobiDB-lite"/>
    </source>
</evidence>
<accession>A0A5D9CC93</accession>
<comment type="caution">
    <text evidence="2">The sequence shown here is derived from an EMBL/GenBank/DDBJ whole genome shotgun (WGS) entry which is preliminary data.</text>
</comment>
<protein>
    <recommendedName>
        <fullName evidence="4">Twin-arginine translocation signal domain-containing protein</fullName>
    </recommendedName>
</protein>
<dbReference type="InterPro" id="IPR006311">
    <property type="entry name" value="TAT_signal"/>
</dbReference>
<feature type="region of interest" description="Disordered" evidence="1">
    <location>
        <begin position="82"/>
        <end position="101"/>
    </location>
</feature>
<dbReference type="Proteomes" id="UP000322077">
    <property type="component" value="Unassembled WGS sequence"/>
</dbReference>
<dbReference type="RefSeq" id="WP_149520417.1">
    <property type="nucleotide sequence ID" value="NZ_VTOU01000001.1"/>
</dbReference>
<feature type="region of interest" description="Disordered" evidence="1">
    <location>
        <begin position="1"/>
        <end position="20"/>
    </location>
</feature>
<keyword evidence="3" id="KW-1185">Reference proteome</keyword>
<name>A0A5D9CC93_9SPHN</name>
<dbReference type="EMBL" id="VTOU01000001">
    <property type="protein sequence ID" value="TZG28752.1"/>
    <property type="molecule type" value="Genomic_DNA"/>
</dbReference>